<keyword evidence="1" id="KW-0479">Metal-binding</keyword>
<dbReference type="PANTHER" id="PTHR45969">
    <property type="entry name" value="RING ZINC FINGER PROTEIN-RELATED"/>
    <property type="match status" value="1"/>
</dbReference>
<keyword evidence="5" id="KW-1133">Transmembrane helix</keyword>
<dbReference type="Gene3D" id="3.30.40.10">
    <property type="entry name" value="Zinc/RING finger domain, C3HC4 (zinc finger)"/>
    <property type="match status" value="1"/>
</dbReference>
<evidence type="ECO:0000256" key="2">
    <source>
        <dbReference type="ARBA" id="ARBA00022771"/>
    </source>
</evidence>
<protein>
    <recommendedName>
        <fullName evidence="7">RING-type domain-containing protein</fullName>
    </recommendedName>
</protein>
<evidence type="ECO:0000256" key="5">
    <source>
        <dbReference type="SAM" id="Phobius"/>
    </source>
</evidence>
<gene>
    <name evidence="6" type="ORF">PAHAL_7G199400</name>
</gene>
<dbReference type="SUPFAM" id="SSF57850">
    <property type="entry name" value="RING/U-box"/>
    <property type="match status" value="1"/>
</dbReference>
<evidence type="ECO:0000313" key="6">
    <source>
        <dbReference type="EMBL" id="PAN38806.1"/>
    </source>
</evidence>
<name>A0A2S3I7Z8_9POAL</name>
<feature type="region of interest" description="Disordered" evidence="4">
    <location>
        <begin position="135"/>
        <end position="193"/>
    </location>
</feature>
<feature type="transmembrane region" description="Helical" evidence="5">
    <location>
        <begin position="20"/>
        <end position="41"/>
    </location>
</feature>
<sequence length="193" mass="20791">MRKGQGSEGGMASDDLSLGRAFAVLLGVSSPVIIVVGYRAYRTGRLARGWRRLRVWALGGVTTLEEALGYSCAMCSGSFDAREEVRTLSCDHVFHRCKSDKCKHVIDDWLRENRVACPVCCKVALPVLPWKAPPASAPSASDLEDPLMRQASSPSASSSGSEEQPLPLSTMASGEEPPLSSPVWEESRPQSSP</sequence>
<accession>A0A2S3I7Z8</accession>
<reference evidence="6" key="1">
    <citation type="submission" date="2018-04" db="EMBL/GenBank/DDBJ databases">
        <title>WGS assembly of Panicum hallii.</title>
        <authorList>
            <person name="Lovell J."/>
            <person name="Jenkins J."/>
            <person name="Lowry D."/>
            <person name="Mamidi S."/>
            <person name="Sreedasyam A."/>
            <person name="Weng X."/>
            <person name="Barry K."/>
            <person name="Bonette J."/>
            <person name="Campitelli B."/>
            <person name="Daum C."/>
            <person name="Gordon S."/>
            <person name="Gould B."/>
            <person name="Lipzen A."/>
            <person name="Macqueen A."/>
            <person name="Palacio-Mejia J."/>
            <person name="Plott C."/>
            <person name="Shakirov E."/>
            <person name="Shu S."/>
            <person name="Yoshinaga Y."/>
            <person name="Zane M."/>
            <person name="Rokhsar D."/>
            <person name="Grimwood J."/>
            <person name="Schmutz J."/>
            <person name="Juenger T."/>
        </authorList>
    </citation>
    <scope>NUCLEOTIDE SEQUENCE [LARGE SCALE GENOMIC DNA]</scope>
    <source>
        <strain evidence="6">FIL2</strain>
    </source>
</reference>
<evidence type="ECO:0000256" key="3">
    <source>
        <dbReference type="ARBA" id="ARBA00022833"/>
    </source>
</evidence>
<feature type="compositionally biased region" description="Low complexity" evidence="4">
    <location>
        <begin position="150"/>
        <end position="165"/>
    </location>
</feature>
<dbReference type="GO" id="GO:0008270">
    <property type="term" value="F:zinc ion binding"/>
    <property type="evidence" value="ECO:0007669"/>
    <property type="project" value="UniProtKB-KW"/>
</dbReference>
<keyword evidence="5" id="KW-0472">Membrane</keyword>
<evidence type="ECO:0008006" key="7">
    <source>
        <dbReference type="Google" id="ProtNLM"/>
    </source>
</evidence>
<dbReference type="Proteomes" id="UP000243499">
    <property type="component" value="Chromosome 7"/>
</dbReference>
<dbReference type="GO" id="GO:0016567">
    <property type="term" value="P:protein ubiquitination"/>
    <property type="evidence" value="ECO:0007669"/>
    <property type="project" value="TreeGrafter"/>
</dbReference>
<keyword evidence="3" id="KW-0862">Zinc</keyword>
<dbReference type="AlphaFoldDB" id="A0A2S3I7Z8"/>
<keyword evidence="5" id="KW-0812">Transmembrane</keyword>
<proteinExistence type="predicted"/>
<evidence type="ECO:0000256" key="1">
    <source>
        <dbReference type="ARBA" id="ARBA00022723"/>
    </source>
</evidence>
<dbReference type="PANTHER" id="PTHR45969:SF80">
    <property type="entry name" value="RING-TYPE DOMAIN-CONTAINING PROTEIN"/>
    <property type="match status" value="1"/>
</dbReference>
<evidence type="ECO:0000256" key="4">
    <source>
        <dbReference type="SAM" id="MobiDB-lite"/>
    </source>
</evidence>
<keyword evidence="2" id="KW-0863">Zinc-finger</keyword>
<dbReference type="InterPro" id="IPR013083">
    <property type="entry name" value="Znf_RING/FYVE/PHD"/>
</dbReference>
<organism evidence="6">
    <name type="scientific">Panicum hallii</name>
    <dbReference type="NCBI Taxonomy" id="206008"/>
    <lineage>
        <taxon>Eukaryota</taxon>
        <taxon>Viridiplantae</taxon>
        <taxon>Streptophyta</taxon>
        <taxon>Embryophyta</taxon>
        <taxon>Tracheophyta</taxon>
        <taxon>Spermatophyta</taxon>
        <taxon>Magnoliopsida</taxon>
        <taxon>Liliopsida</taxon>
        <taxon>Poales</taxon>
        <taxon>Poaceae</taxon>
        <taxon>PACMAD clade</taxon>
        <taxon>Panicoideae</taxon>
        <taxon>Panicodae</taxon>
        <taxon>Paniceae</taxon>
        <taxon>Panicinae</taxon>
        <taxon>Panicum</taxon>
        <taxon>Panicum sect. Panicum</taxon>
    </lineage>
</organism>
<dbReference type="Gramene" id="PAN38806">
    <property type="protein sequence ID" value="PAN38806"/>
    <property type="gene ID" value="PAHAL_7G199400"/>
</dbReference>
<dbReference type="GO" id="GO:0061630">
    <property type="term" value="F:ubiquitin protein ligase activity"/>
    <property type="evidence" value="ECO:0007669"/>
    <property type="project" value="TreeGrafter"/>
</dbReference>
<dbReference type="EMBL" id="CM008052">
    <property type="protein sequence ID" value="PAN38806.1"/>
    <property type="molecule type" value="Genomic_DNA"/>
</dbReference>